<name>A0A8C5SPN4_LATLA</name>
<keyword evidence="2" id="KW-1185">Reference proteome</keyword>
<dbReference type="Proteomes" id="UP000694406">
    <property type="component" value="Unplaced"/>
</dbReference>
<sequence length="80" mass="8841">CLLRAPVAGRSHDWLHMAAFGFAHPPFTSSCVAWFLTGQGLVQVCGPRFGEPYRPDASWTMPIPSLVRGEKVTIHHVMLP</sequence>
<protein>
    <submittedName>
        <fullName evidence="1">Uncharacterized protein</fullName>
    </submittedName>
</protein>
<dbReference type="AlphaFoldDB" id="A0A8C5SPN4"/>
<reference evidence="1" key="1">
    <citation type="submission" date="2025-08" db="UniProtKB">
        <authorList>
            <consortium name="Ensembl"/>
        </authorList>
    </citation>
    <scope>IDENTIFICATION</scope>
</reference>
<evidence type="ECO:0000313" key="2">
    <source>
        <dbReference type="Proteomes" id="UP000694406"/>
    </source>
</evidence>
<reference evidence="1" key="2">
    <citation type="submission" date="2025-09" db="UniProtKB">
        <authorList>
            <consortium name="Ensembl"/>
        </authorList>
    </citation>
    <scope>IDENTIFICATION</scope>
</reference>
<proteinExistence type="predicted"/>
<dbReference type="Ensembl" id="ENSLLTT00000021430.1">
    <property type="protein sequence ID" value="ENSLLTP00000020667.1"/>
    <property type="gene ID" value="ENSLLTG00000015463.1"/>
</dbReference>
<accession>A0A8C5SPN4</accession>
<organism evidence="1 2">
    <name type="scientific">Laticauda laticaudata</name>
    <name type="common">Blue-ringed sea krait</name>
    <name type="synonym">Blue-lipped sea krait</name>
    <dbReference type="NCBI Taxonomy" id="8630"/>
    <lineage>
        <taxon>Eukaryota</taxon>
        <taxon>Metazoa</taxon>
        <taxon>Chordata</taxon>
        <taxon>Craniata</taxon>
        <taxon>Vertebrata</taxon>
        <taxon>Euteleostomi</taxon>
        <taxon>Lepidosauria</taxon>
        <taxon>Squamata</taxon>
        <taxon>Bifurcata</taxon>
        <taxon>Unidentata</taxon>
        <taxon>Episquamata</taxon>
        <taxon>Toxicofera</taxon>
        <taxon>Serpentes</taxon>
        <taxon>Colubroidea</taxon>
        <taxon>Elapidae</taxon>
        <taxon>Laticaudinae</taxon>
        <taxon>Laticauda</taxon>
    </lineage>
</organism>
<evidence type="ECO:0000313" key="1">
    <source>
        <dbReference type="Ensembl" id="ENSLLTP00000020667.1"/>
    </source>
</evidence>